<gene>
    <name evidence="10" type="ORF">MVEN_01920000</name>
</gene>
<dbReference type="GO" id="GO:0006384">
    <property type="term" value="P:transcription initiation at RNA polymerase III promoter"/>
    <property type="evidence" value="ECO:0007669"/>
    <property type="project" value="InterPro"/>
</dbReference>
<feature type="domain" description="Transcription factor tau subunit sfc3/Tfc3 C-terminal" evidence="9">
    <location>
        <begin position="1514"/>
        <end position="1830"/>
    </location>
</feature>
<feature type="compositionally biased region" description="Low complexity" evidence="6">
    <location>
        <begin position="2720"/>
        <end position="2729"/>
    </location>
</feature>
<proteinExistence type="predicted"/>
<name>A0A8H6XFA1_9AGAR</name>
<keyword evidence="5" id="KW-0539">Nucleus</keyword>
<accession>A0A8H6XFA1</accession>
<dbReference type="PANTHER" id="PTHR15180:SF1">
    <property type="entry name" value="GENERAL TRANSCRIPTION FACTOR 3C POLYPEPTIDE 1"/>
    <property type="match status" value="1"/>
</dbReference>
<dbReference type="GO" id="GO:0003677">
    <property type="term" value="F:DNA binding"/>
    <property type="evidence" value="ECO:0007669"/>
    <property type="project" value="UniProtKB-KW"/>
</dbReference>
<evidence type="ECO:0000256" key="6">
    <source>
        <dbReference type="SAM" id="MobiDB-lite"/>
    </source>
</evidence>
<protein>
    <submittedName>
        <fullName evidence="10">B-block-TFIIIC domain-containing protein</fullName>
    </submittedName>
</protein>
<keyword evidence="7" id="KW-0472">Membrane</keyword>
<feature type="transmembrane region" description="Helical" evidence="7">
    <location>
        <begin position="2546"/>
        <end position="2568"/>
    </location>
</feature>
<feature type="transmembrane region" description="Helical" evidence="7">
    <location>
        <begin position="2508"/>
        <end position="2534"/>
    </location>
</feature>
<dbReference type="EMBL" id="JACAZI010000019">
    <property type="protein sequence ID" value="KAF7340022.1"/>
    <property type="molecule type" value="Genomic_DNA"/>
</dbReference>
<keyword evidence="4" id="KW-0804">Transcription</keyword>
<sequence>MDNLLHHCLRELSFSGDLGCNVSCLRDFIVDFYSHSTSKSVQNADDAFCAFVWSLVVQQPSVIVGTLPEGVTSEVWIAPQNSAKRKAKAKGEETVEVAPPRLDIVPDAKNRSLEDLKTQYGDKLRIATDPDTTYAAITGTHIRFPKMSPMVYSALQIIARGRDNGVSVLALGQTSKYDQKTCFYLVRQLVELDLIVKQFGTKKCVQQQQKPKHPHRRRRAQHRRFPSRKTTCLLLLRRNPPGLHFTPIDARHLSSMPLVKGRIIKLLKASKNLMHASNNMLIAIGFANPTKTDRRFFASRTRELVEQGVIENVFVPGKKKHSVNAAGVKCFRLVSATPTQEQEGIVVQSLDDDPPGDDQSCIKMNLTIHKQIISLIEESGTVGMTLNELAAALAQFDKRTVELLLTRAEKFPPPAHLSDLGIAGLMETSGRERRNRYFTIASYQTLVAREKLDKDSAGYADVDLSDVGGFYPFAPETFYTDHAALIKHQDRDARLVRNPSNKPSKKKSAYKNPLLPDGTVKKGRPRKERPEGEEFKPRKRKRKVEDGEAGPSEPKKKRRLNGKQAPADDAVVPEPTAADADPASNVEPPPPPPPKRKGRPPKNPPPAGAEDVPVVPKKRGRPKKELDADAQPPKKRGREAKKKPADEAVDVEEAGMEVGMGKFRLETAPRLPSLPPAPPSDMPLIPPVAILPPPQSSPPPSAAKSSPLTELDDSFDELGDEDVEDASAAVISDDTVNPPLSPTLLTSPLFDDPMSVDSQGPDAPKLPLDSVIPIDPAPEPISDVPEVPAPSEPPSTFIAVDVPANKPKVNVSTLRRENELFRVLEDLGGIVNTQVKEVYDAHQALLITMAKAGETTSAPPGTRLDRRTANAAFNNMELRGKVKQLKTTVSSATGLNRPANIVYFPDIEESRIKAFIVEQGRNTVHFPPYVPSGIVVDEHTEYGSNGVPTKRKPAAIPVQLLTGEARIPNPDRADELFSYDEETVREVLLTERTTLGQMYGFIPGKLIRARELHLHSLNTFEKSFPSSNIVSHELRIAHFPFLHSDIPIGLYCAIVGALEGSDDLYRLLSTEEGRNMPAKDIPSTMHSLLQVGRTRGRGRVLELLEILRSLGLATPLEPCEEGKTPLITCAPNGSNPTSFQEVTSEDWGKEATGGAPDYWHFASSAPVYHWAESETNPPFLKDMPLVSCAEAVEYWNVLREACCDRGLDSSHNFNLPPPDLTLARKKAKTIRRRVSWTDGYSFTWHQTYYLNRFVHGFKGQPPLKLDSAGADETIRKLCRTVSAPENAVREFLEKANATKLYELEKANRRIQKELQNKALDEETKASLAVKAAEARAAREEKWDGLVKKVHPGPLGDAAAIRLRRVRTLFLQATGTQTGRWEREIAQAVHEADMATAVNALASKRGKYNKRAALAPPSAPSGPIGPLPAPPVVANPPEKSIASLIAAQGPLVIEKQAMARKPRRKGAAGAEAPAVENQTAPSAENRLAPLVETESALNTEDQPAANQIAPNPGPRTRFHWNKDYDELAKDAFAIINSRCRSRGKLDYGAVKQVFPGVNKSNVRQHMKQIRDSSPAMAAYMSRLEDHWHELWLKYRGSALLPDDDPISLKFDLIAHIEFLRKHVDKNALRVGFLEEEEKEKNTIPGSVEELLNQFDIVETPSGGPAWDFIWSGIVDENREKRALRQAFTTRPDDLVLGTENSSDAVLLAESILKMAMGTSQESYDAQTASWMLHNVGEENVNPAQKNLLSRGVLAKRFKNPNSQPGRMLKISDGNQNAIGGSIPHDTFQDAAALEDISTDDHSWREWPLLSTDGDTAALIQLVSDNKVDFKIDTTQAQGARAAIDWNSKKAGRWPSSLLPSMLKQIKDDDHIETAILVRFHDISIPQTPIPVPALALAPMEVETVAEHGTTEDGSLACCKRVNEDSLIDCAACLEGEWGALYASIGSKDRDQFQLILDTVTGSGAKGITKRDLLTKTKLSNDAVYAAVQSMTECAVPLVFWAGYQSLVLVASSYLRAWTVQISTARMTRIFPRRWIDTTGSKVMDLWEAATRAVMGVLVFHPGVTQTQLRWRLRSVYDRQEVNEVLRYLYDAQFISVRGGTLPAEDEERVSLFVGSRHCFNEMRVKQIWDYVPLPAKAKLVWNRLTFSKLTTAYVIFSLVHFALQISLQIRAFTINADAATLLYSIALQGNATNSSFPALAGREIRMCASVPTTLSTDNCTTVYDGTPNRNNSLYDSDYGSSGNNANAIAALSASASASSAASVASAASASSVAQSSASLSVSASATPSSAVSVSASPSAFPSKVVVVVTQIVTESATKAVAPFAAPTSANTKRSLPQAKVLFANSEQVQVNITGLGYHNYPLILDRGCMWSLNWPVSVLDNTKREDIVFIAFQFWVLGMSAVALLNESIPHIIASLLTHVLATAWSAFQLSQTAAFHKDFTQYITNGACSGVPSLLPTYWDQRNDAEIPTLALNLAALLVSCVLTWKLVKLFGWQTFKRVGASLTINRVYKLVLLLSITLQLSLFFMGATVSLFLDQLINGWIGHLAWYGTLYKVMFIITGVLLIPWLMLGWFSVRREMRLGMIIFLGLSVCYLAGWGIMFMSTTFRWTFRTWSFFSIVATASVCLAFMSFVLGVVCRLNFGKGLLRYLNAHESLPGDDFTPVTHGGDPEKVSFPSNEKPVPTFSATFGSGSEVPVPSQMFRPSPQLGPRFFNSSAEPFESRPNSNSSSPISPPMAALTRSTTKDSYRSTSSVNTAIPGKRDSDRSFGSLNSYYDYSSEGHRRQDSEANTIGNAKRWVIDD</sequence>
<dbReference type="Pfam" id="PF04182">
    <property type="entry name" value="B-block_TFIIIC"/>
    <property type="match status" value="1"/>
</dbReference>
<evidence type="ECO:0000256" key="2">
    <source>
        <dbReference type="ARBA" id="ARBA00022553"/>
    </source>
</evidence>
<feature type="transmembrane region" description="Helical" evidence="7">
    <location>
        <begin position="2612"/>
        <end position="2636"/>
    </location>
</feature>
<feature type="region of interest" description="Disordered" evidence="6">
    <location>
        <begin position="2658"/>
        <end position="2677"/>
    </location>
</feature>
<evidence type="ECO:0000259" key="9">
    <source>
        <dbReference type="Pfam" id="PF20222"/>
    </source>
</evidence>
<evidence type="ECO:0000256" key="1">
    <source>
        <dbReference type="ARBA" id="ARBA00004123"/>
    </source>
</evidence>
<keyword evidence="7" id="KW-1133">Transmembrane helix</keyword>
<evidence type="ECO:0000313" key="11">
    <source>
        <dbReference type="Proteomes" id="UP000620124"/>
    </source>
</evidence>
<evidence type="ECO:0000313" key="10">
    <source>
        <dbReference type="EMBL" id="KAF7340022.1"/>
    </source>
</evidence>
<dbReference type="PANTHER" id="PTHR15180">
    <property type="entry name" value="GENERAL TRANSCRIPTION FACTOR 3C POLYPEPTIDE 1"/>
    <property type="match status" value="1"/>
</dbReference>
<feature type="compositionally biased region" description="Acidic residues" evidence="6">
    <location>
        <begin position="710"/>
        <end position="725"/>
    </location>
</feature>
<dbReference type="InterPro" id="IPR007309">
    <property type="entry name" value="TFIIIC_Bblock-bd"/>
</dbReference>
<dbReference type="InterPro" id="IPR046488">
    <property type="entry name" value="Sfc3/Tfc3_C"/>
</dbReference>
<dbReference type="GO" id="GO:0042791">
    <property type="term" value="P:5S class rRNA transcription by RNA polymerase III"/>
    <property type="evidence" value="ECO:0007669"/>
    <property type="project" value="TreeGrafter"/>
</dbReference>
<feature type="domain" description="B-block binding subunit of TFIIIC" evidence="8">
    <location>
        <begin position="149"/>
        <end position="199"/>
    </location>
</feature>
<comment type="subcellular location">
    <subcellularLocation>
        <location evidence="1">Nucleus</location>
    </subcellularLocation>
</comment>
<evidence type="ECO:0000256" key="7">
    <source>
        <dbReference type="SAM" id="Phobius"/>
    </source>
</evidence>
<keyword evidence="3" id="KW-0238">DNA-binding</keyword>
<dbReference type="GO" id="GO:0000127">
    <property type="term" value="C:transcription factor TFIIIC complex"/>
    <property type="evidence" value="ECO:0007669"/>
    <property type="project" value="InterPro"/>
</dbReference>
<dbReference type="InterPro" id="IPR044210">
    <property type="entry name" value="Tfc3-like"/>
</dbReference>
<evidence type="ECO:0000259" key="8">
    <source>
        <dbReference type="Pfam" id="PF04182"/>
    </source>
</evidence>
<feature type="region of interest" description="Disordered" evidence="6">
    <location>
        <begin position="490"/>
        <end position="739"/>
    </location>
</feature>
<evidence type="ECO:0000256" key="3">
    <source>
        <dbReference type="ARBA" id="ARBA00023125"/>
    </source>
</evidence>
<organism evidence="10 11">
    <name type="scientific">Mycena venus</name>
    <dbReference type="NCBI Taxonomy" id="2733690"/>
    <lineage>
        <taxon>Eukaryota</taxon>
        <taxon>Fungi</taxon>
        <taxon>Dikarya</taxon>
        <taxon>Basidiomycota</taxon>
        <taxon>Agaricomycotina</taxon>
        <taxon>Agaricomycetes</taxon>
        <taxon>Agaricomycetidae</taxon>
        <taxon>Agaricales</taxon>
        <taxon>Marasmiineae</taxon>
        <taxon>Mycenaceae</taxon>
        <taxon>Mycena</taxon>
    </lineage>
</organism>
<dbReference type="GO" id="GO:0005634">
    <property type="term" value="C:nucleus"/>
    <property type="evidence" value="ECO:0007669"/>
    <property type="project" value="UniProtKB-SubCell"/>
</dbReference>
<feature type="transmembrane region" description="Helical" evidence="7">
    <location>
        <begin position="2470"/>
        <end position="2488"/>
    </location>
</feature>
<comment type="caution">
    <text evidence="10">The sequence shown here is derived from an EMBL/GenBank/DDBJ whole genome shotgun (WGS) entry which is preliminary data.</text>
</comment>
<dbReference type="Proteomes" id="UP000620124">
    <property type="component" value="Unassembled WGS sequence"/>
</dbReference>
<dbReference type="OrthoDB" id="68020at2759"/>
<feature type="region of interest" description="Disordered" evidence="6">
    <location>
        <begin position="2711"/>
        <end position="2793"/>
    </location>
</feature>
<dbReference type="CDD" id="cd16169">
    <property type="entry name" value="Tau138_eWH"/>
    <property type="match status" value="1"/>
</dbReference>
<feature type="compositionally biased region" description="Polar residues" evidence="6">
    <location>
        <begin position="2765"/>
        <end position="2774"/>
    </location>
</feature>
<evidence type="ECO:0000256" key="5">
    <source>
        <dbReference type="ARBA" id="ARBA00023242"/>
    </source>
</evidence>
<keyword evidence="7" id="KW-0812">Transmembrane</keyword>
<feature type="transmembrane region" description="Helical" evidence="7">
    <location>
        <begin position="2580"/>
        <end position="2600"/>
    </location>
</feature>
<feature type="compositionally biased region" description="Polar residues" evidence="6">
    <location>
        <begin position="1494"/>
        <end position="1508"/>
    </location>
</feature>
<evidence type="ECO:0000256" key="4">
    <source>
        <dbReference type="ARBA" id="ARBA00023163"/>
    </source>
</evidence>
<reference evidence="10" key="1">
    <citation type="submission" date="2020-05" db="EMBL/GenBank/DDBJ databases">
        <title>Mycena genomes resolve the evolution of fungal bioluminescence.</title>
        <authorList>
            <person name="Tsai I.J."/>
        </authorList>
    </citation>
    <scope>NUCLEOTIDE SEQUENCE</scope>
    <source>
        <strain evidence="10">CCC161011</strain>
    </source>
</reference>
<keyword evidence="11" id="KW-1185">Reference proteome</keyword>
<keyword evidence="2" id="KW-0597">Phosphoprotein</keyword>
<feature type="region of interest" description="Disordered" evidence="6">
    <location>
        <begin position="1457"/>
        <end position="1516"/>
    </location>
</feature>
<feature type="compositionally biased region" description="Pro residues" evidence="6">
    <location>
        <begin position="672"/>
        <end position="701"/>
    </location>
</feature>
<dbReference type="Pfam" id="PF20222">
    <property type="entry name" value="DUF6581"/>
    <property type="match status" value="1"/>
</dbReference>
<dbReference type="InterPro" id="IPR035625">
    <property type="entry name" value="Tfc3-like_eWH"/>
</dbReference>